<reference evidence="1" key="2">
    <citation type="journal article" date="2015" name="Data Brief">
        <title>Shoot transcriptome of the giant reed, Arundo donax.</title>
        <authorList>
            <person name="Barrero R.A."/>
            <person name="Guerrero F.D."/>
            <person name="Moolhuijzen P."/>
            <person name="Goolsby J.A."/>
            <person name="Tidwell J."/>
            <person name="Bellgard S.E."/>
            <person name="Bellgard M.I."/>
        </authorList>
    </citation>
    <scope>NUCLEOTIDE SEQUENCE</scope>
    <source>
        <tissue evidence="1">Shoot tissue taken approximately 20 cm above the soil surface</tissue>
    </source>
</reference>
<reference evidence="1" key="1">
    <citation type="submission" date="2014-09" db="EMBL/GenBank/DDBJ databases">
        <authorList>
            <person name="Magalhaes I.L.F."/>
            <person name="Oliveira U."/>
            <person name="Santos F.R."/>
            <person name="Vidigal T.H.D.A."/>
            <person name="Brescovit A.D."/>
            <person name="Santos A.J."/>
        </authorList>
    </citation>
    <scope>NUCLEOTIDE SEQUENCE</scope>
    <source>
        <tissue evidence="1">Shoot tissue taken approximately 20 cm above the soil surface</tissue>
    </source>
</reference>
<accession>A0A0A9BZ90</accession>
<name>A0A0A9BZ90_ARUDO</name>
<proteinExistence type="predicted"/>
<evidence type="ECO:0000313" key="1">
    <source>
        <dbReference type="EMBL" id="JAD66485.1"/>
    </source>
</evidence>
<sequence length="37" mass="4429">MLLFVQSQNNFIACAPENPEWIIYKAKDYPRTDKKKK</sequence>
<organism evidence="1">
    <name type="scientific">Arundo donax</name>
    <name type="common">Giant reed</name>
    <name type="synonym">Donax arundinaceus</name>
    <dbReference type="NCBI Taxonomy" id="35708"/>
    <lineage>
        <taxon>Eukaryota</taxon>
        <taxon>Viridiplantae</taxon>
        <taxon>Streptophyta</taxon>
        <taxon>Embryophyta</taxon>
        <taxon>Tracheophyta</taxon>
        <taxon>Spermatophyta</taxon>
        <taxon>Magnoliopsida</taxon>
        <taxon>Liliopsida</taxon>
        <taxon>Poales</taxon>
        <taxon>Poaceae</taxon>
        <taxon>PACMAD clade</taxon>
        <taxon>Arundinoideae</taxon>
        <taxon>Arundineae</taxon>
        <taxon>Arundo</taxon>
    </lineage>
</organism>
<dbReference type="EMBL" id="GBRH01231410">
    <property type="protein sequence ID" value="JAD66485.1"/>
    <property type="molecule type" value="Transcribed_RNA"/>
</dbReference>
<dbReference type="AlphaFoldDB" id="A0A0A9BZ90"/>
<protein>
    <submittedName>
        <fullName evidence="1">Uncharacterized protein</fullName>
    </submittedName>
</protein>